<feature type="domain" description="Polymerase nucleotidyl transferase" evidence="1">
    <location>
        <begin position="7"/>
        <end position="70"/>
    </location>
</feature>
<dbReference type="EMBL" id="BMIN01000007">
    <property type="protein sequence ID" value="GGD12633.1"/>
    <property type="molecule type" value="Genomic_DNA"/>
</dbReference>
<evidence type="ECO:0000259" key="1">
    <source>
        <dbReference type="Pfam" id="PF01909"/>
    </source>
</evidence>
<accession>A0ABQ1Q5V2</accession>
<evidence type="ECO:0000313" key="2">
    <source>
        <dbReference type="EMBL" id="GGD12633.1"/>
    </source>
</evidence>
<evidence type="ECO:0000313" key="3">
    <source>
        <dbReference type="Proteomes" id="UP000642571"/>
    </source>
</evidence>
<dbReference type="SUPFAM" id="SSF81301">
    <property type="entry name" value="Nucleotidyltransferase"/>
    <property type="match status" value="1"/>
</dbReference>
<organism evidence="2 3">
    <name type="scientific">Pontibacillus salipaludis</name>
    <dbReference type="NCBI Taxonomy" id="1697394"/>
    <lineage>
        <taxon>Bacteria</taxon>
        <taxon>Bacillati</taxon>
        <taxon>Bacillota</taxon>
        <taxon>Bacilli</taxon>
        <taxon>Bacillales</taxon>
        <taxon>Bacillaceae</taxon>
        <taxon>Pontibacillus</taxon>
    </lineage>
</organism>
<comment type="caution">
    <text evidence="2">The sequence shown here is derived from an EMBL/GenBank/DDBJ whole genome shotgun (WGS) entry which is preliminary data.</text>
</comment>
<protein>
    <recommendedName>
        <fullName evidence="1">Polymerase nucleotidyl transferase domain-containing protein</fullName>
    </recommendedName>
</protein>
<dbReference type="InterPro" id="IPR043519">
    <property type="entry name" value="NT_sf"/>
</dbReference>
<dbReference type="Pfam" id="PF01909">
    <property type="entry name" value="NTP_transf_2"/>
    <property type="match status" value="1"/>
</dbReference>
<dbReference type="RefSeq" id="WP_188653352.1">
    <property type="nucleotide sequence ID" value="NZ_BMIN01000007.1"/>
</dbReference>
<reference evidence="3" key="1">
    <citation type="journal article" date="2019" name="Int. J. Syst. Evol. Microbiol.">
        <title>The Global Catalogue of Microorganisms (GCM) 10K type strain sequencing project: providing services to taxonomists for standard genome sequencing and annotation.</title>
        <authorList>
            <consortium name="The Broad Institute Genomics Platform"/>
            <consortium name="The Broad Institute Genome Sequencing Center for Infectious Disease"/>
            <person name="Wu L."/>
            <person name="Ma J."/>
        </authorList>
    </citation>
    <scope>NUCLEOTIDE SEQUENCE [LARGE SCALE GENOMIC DNA]</scope>
    <source>
        <strain evidence="3">CGMCC 1.15353</strain>
    </source>
</reference>
<name>A0ABQ1Q5V2_9BACI</name>
<dbReference type="Gene3D" id="3.30.460.10">
    <property type="entry name" value="Beta Polymerase, domain 2"/>
    <property type="match status" value="1"/>
</dbReference>
<gene>
    <name evidence="2" type="ORF">GCM10011389_20250</name>
</gene>
<dbReference type="InterPro" id="IPR002934">
    <property type="entry name" value="Polymerase_NTP_transf_dom"/>
</dbReference>
<dbReference type="Proteomes" id="UP000642571">
    <property type="component" value="Unassembled WGS sequence"/>
</dbReference>
<dbReference type="CDD" id="cd05403">
    <property type="entry name" value="NT_KNTase_like"/>
    <property type="match status" value="1"/>
</dbReference>
<keyword evidence="3" id="KW-1185">Reference proteome</keyword>
<sequence>MRQEVAVKKIVESLREESCVQSLFLKGSMGRNEHDEHSDIDLYALVDEEEEASFLTRRVDHLLAYKDLLFYEDIFIIAPQILGVYEDGIHIDLFTVTNKKIQEKDYFTVLYDRDGVMEKYIPTQNLTLPIEEGRDNANDVIWFLFQYTKAKDRGNDIWATEMLRHSMRYLGNLLLYRYAKERSMLGIKALHNDLPQKQKDEMLEIYEHITPSCHQVAGKKLVRLIDEEYDWIASQFEVLPQTKRLFQLVKGRM</sequence>
<proteinExistence type="predicted"/>